<proteinExistence type="predicted"/>
<evidence type="ECO:0000256" key="3">
    <source>
        <dbReference type="ARBA" id="ARBA00023014"/>
    </source>
</evidence>
<dbReference type="InterPro" id="IPR023753">
    <property type="entry name" value="FAD/NAD-binding_dom"/>
</dbReference>
<dbReference type="Gene3D" id="3.30.70.20">
    <property type="match status" value="1"/>
</dbReference>
<dbReference type="InterPro" id="IPR009051">
    <property type="entry name" value="Helical_ferredxn"/>
</dbReference>
<accession>A0A8J6NCI2</accession>
<comment type="caution">
    <text evidence="5">The sequence shown here is derived from an EMBL/GenBank/DDBJ whole genome shotgun (WGS) entry which is preliminary data.</text>
</comment>
<name>A0A8J6NCI2_9BACT</name>
<evidence type="ECO:0000313" key="6">
    <source>
        <dbReference type="Proteomes" id="UP000614424"/>
    </source>
</evidence>
<organism evidence="5 6">
    <name type="scientific">Candidatus Desulfobia pelagia</name>
    <dbReference type="NCBI Taxonomy" id="2841692"/>
    <lineage>
        <taxon>Bacteria</taxon>
        <taxon>Pseudomonadati</taxon>
        <taxon>Thermodesulfobacteriota</taxon>
        <taxon>Desulfobulbia</taxon>
        <taxon>Desulfobulbales</taxon>
        <taxon>Desulfobulbaceae</taxon>
        <taxon>Candidatus Desulfobia</taxon>
    </lineage>
</organism>
<dbReference type="SUPFAM" id="SSF51971">
    <property type="entry name" value="Nucleotide-binding domain"/>
    <property type="match status" value="1"/>
</dbReference>
<dbReference type="Pfam" id="PF00037">
    <property type="entry name" value="Fer4"/>
    <property type="match status" value="1"/>
</dbReference>
<gene>
    <name evidence="5" type="ORF">H8E41_00055</name>
</gene>
<evidence type="ECO:0000256" key="2">
    <source>
        <dbReference type="ARBA" id="ARBA00023004"/>
    </source>
</evidence>
<protein>
    <submittedName>
        <fullName evidence="5">FAD-dependent oxidoreductase</fullName>
    </submittedName>
</protein>
<dbReference type="AlphaFoldDB" id="A0A8J6NCI2"/>
<dbReference type="Pfam" id="PF07992">
    <property type="entry name" value="Pyr_redox_2"/>
    <property type="match status" value="1"/>
</dbReference>
<feature type="domain" description="4Fe-4S ferredoxin-type" evidence="4">
    <location>
        <begin position="506"/>
        <end position="536"/>
    </location>
</feature>
<dbReference type="InterPro" id="IPR017900">
    <property type="entry name" value="4Fe4S_Fe_S_CS"/>
</dbReference>
<keyword evidence="2" id="KW-0408">Iron</keyword>
<dbReference type="EMBL" id="JACNJZ010000004">
    <property type="protein sequence ID" value="MBC8316269.1"/>
    <property type="molecule type" value="Genomic_DNA"/>
</dbReference>
<evidence type="ECO:0000313" key="5">
    <source>
        <dbReference type="EMBL" id="MBC8316269.1"/>
    </source>
</evidence>
<dbReference type="InterPro" id="IPR028261">
    <property type="entry name" value="DPD_II"/>
</dbReference>
<dbReference type="SUPFAM" id="SSF46548">
    <property type="entry name" value="alpha-helical ferredoxin"/>
    <property type="match status" value="2"/>
</dbReference>
<evidence type="ECO:0000259" key="4">
    <source>
        <dbReference type="PROSITE" id="PS51379"/>
    </source>
</evidence>
<dbReference type="Gene3D" id="3.50.50.60">
    <property type="entry name" value="FAD/NAD(P)-binding domain"/>
    <property type="match status" value="2"/>
</dbReference>
<dbReference type="PANTHER" id="PTHR42783">
    <property type="entry name" value="GLUTAMATE SYNTHASE [NADPH] SMALL CHAIN"/>
    <property type="match status" value="1"/>
</dbReference>
<dbReference type="InterPro" id="IPR017896">
    <property type="entry name" value="4Fe4S_Fe-S-bd"/>
</dbReference>
<dbReference type="Pfam" id="PF14691">
    <property type="entry name" value="Fer4_20"/>
    <property type="match status" value="1"/>
</dbReference>
<dbReference type="PANTHER" id="PTHR42783:SF3">
    <property type="entry name" value="GLUTAMATE SYNTHASE [NADPH] SMALL CHAIN-RELATED"/>
    <property type="match status" value="1"/>
</dbReference>
<dbReference type="SUPFAM" id="SSF54862">
    <property type="entry name" value="4Fe-4S ferredoxins"/>
    <property type="match status" value="1"/>
</dbReference>
<dbReference type="GO" id="GO:0046872">
    <property type="term" value="F:metal ion binding"/>
    <property type="evidence" value="ECO:0007669"/>
    <property type="project" value="UniProtKB-KW"/>
</dbReference>
<sequence>MPVWSIDREKCIGCGTCIESCPMDVFRLDTLVSDREECAPCKLACPLGVNPREYHNLIKMDLMDEAARLLARDHSMPVITGWLCPHPCETECSRNEVDTPVNINGLEQYLGERLLNLEPILPEQNNKGGVAIIGSGPAGLSAAYHLSSIGYQVTVYEKEAKVGGLLRTAIPTFRLPEEVLDKQIAVYEKMGIKFETKTRFGRDITKKELESQGYKAFIAATGASKPIDFFVPGSEAEGITSAIEFLTGAKAGEINEISGKVSVIGGGSVAMDAARTAVRLGADHVIVICLECIEPNLKDSMLALTEEIEAAIAEGIEINPCTGVDAYEVTEGRVSGIKVVDCLSVRDEDGLFNPVYGDSTPQVITTDQVILAIGQTADEELVLEEFTTSKSGFIQADKVSMQMDSNLFAAGETVVGPSIVVEALAAGKRAALAVDLFIQGKELPKEINDSSHITENLPGEEIHKAGRIDRESLPVEERKGNFQGTLIPFTSYQAWMEAQRCLTCGSRSKIAYMDDCQVCRLCQLYCPTDAIEVTEGILMGALCSWDVVNLGKERA</sequence>
<dbReference type="GO" id="GO:0016491">
    <property type="term" value="F:oxidoreductase activity"/>
    <property type="evidence" value="ECO:0007669"/>
    <property type="project" value="InterPro"/>
</dbReference>
<dbReference type="Gene3D" id="1.10.1060.10">
    <property type="entry name" value="Alpha-helical ferredoxin"/>
    <property type="match status" value="1"/>
</dbReference>
<keyword evidence="1" id="KW-0479">Metal-binding</keyword>
<reference evidence="5 6" key="1">
    <citation type="submission" date="2020-08" db="EMBL/GenBank/DDBJ databases">
        <title>Bridging the membrane lipid divide: bacteria of the FCB group superphylum have the potential to synthesize archaeal ether lipids.</title>
        <authorList>
            <person name="Villanueva L."/>
            <person name="Von Meijenfeldt F.A.B."/>
            <person name="Westbye A.B."/>
            <person name="Yadav S."/>
            <person name="Hopmans E.C."/>
            <person name="Dutilh B.E."/>
            <person name="Sinninghe Damste J.S."/>
        </authorList>
    </citation>
    <scope>NUCLEOTIDE SEQUENCE [LARGE SCALE GENOMIC DNA]</scope>
    <source>
        <strain evidence="5">NIOZ-UU47</strain>
    </source>
</reference>
<dbReference type="PROSITE" id="PS51379">
    <property type="entry name" value="4FE4S_FER_2"/>
    <property type="match status" value="2"/>
</dbReference>
<feature type="domain" description="4Fe-4S ferredoxin-type" evidence="4">
    <location>
        <begin position="2"/>
        <end position="31"/>
    </location>
</feature>
<dbReference type="Proteomes" id="UP000614424">
    <property type="component" value="Unassembled WGS sequence"/>
</dbReference>
<keyword evidence="3" id="KW-0411">Iron-sulfur</keyword>
<dbReference type="GO" id="GO:0051536">
    <property type="term" value="F:iron-sulfur cluster binding"/>
    <property type="evidence" value="ECO:0007669"/>
    <property type="project" value="UniProtKB-KW"/>
</dbReference>
<dbReference type="PROSITE" id="PS00198">
    <property type="entry name" value="4FE4S_FER_1"/>
    <property type="match status" value="2"/>
</dbReference>
<dbReference type="InterPro" id="IPR036188">
    <property type="entry name" value="FAD/NAD-bd_sf"/>
</dbReference>
<dbReference type="PRINTS" id="PR00419">
    <property type="entry name" value="ADXRDTASE"/>
</dbReference>
<evidence type="ECO:0000256" key="1">
    <source>
        <dbReference type="ARBA" id="ARBA00022723"/>
    </source>
</evidence>